<evidence type="ECO:0000313" key="6">
    <source>
        <dbReference type="Proteomes" id="UP000887565"/>
    </source>
</evidence>
<name>A0A915IHY5_ROMCU</name>
<comment type="cofactor">
    <cofactor evidence="5">
        <name>FAD</name>
        <dbReference type="ChEBI" id="CHEBI:57692"/>
    </cofactor>
</comment>
<keyword evidence="5" id="KW-0503">Monooxygenase</keyword>
<dbReference type="InterPro" id="IPR020946">
    <property type="entry name" value="Flavin_mOase-like"/>
</dbReference>
<dbReference type="InterPro" id="IPR036188">
    <property type="entry name" value="FAD/NAD-bd_sf"/>
</dbReference>
<keyword evidence="4 5" id="KW-0560">Oxidoreductase</keyword>
<sequence>DSSCLTIDDVIFCTGYTSGLSVLNESISQECQSIGLYKLMYPVHGAGRSAQHNTLCFVGQTAQRGATLPIAEMQARYHCAVLDKRIRLPSYENMQKEMTRYSGSDPAFAVKYFFMAAVPYQFRLQ</sequence>
<dbReference type="InterPro" id="IPR050346">
    <property type="entry name" value="FMO-like"/>
</dbReference>
<dbReference type="GO" id="GO:0050660">
    <property type="term" value="F:flavin adenine dinucleotide binding"/>
    <property type="evidence" value="ECO:0007669"/>
    <property type="project" value="InterPro"/>
</dbReference>
<dbReference type="AlphaFoldDB" id="A0A915IHY5"/>
<evidence type="ECO:0000256" key="2">
    <source>
        <dbReference type="ARBA" id="ARBA00022630"/>
    </source>
</evidence>
<evidence type="ECO:0000256" key="1">
    <source>
        <dbReference type="ARBA" id="ARBA00009183"/>
    </source>
</evidence>
<organism evidence="6 7">
    <name type="scientific">Romanomermis culicivorax</name>
    <name type="common">Nematode worm</name>
    <dbReference type="NCBI Taxonomy" id="13658"/>
    <lineage>
        <taxon>Eukaryota</taxon>
        <taxon>Metazoa</taxon>
        <taxon>Ecdysozoa</taxon>
        <taxon>Nematoda</taxon>
        <taxon>Enoplea</taxon>
        <taxon>Dorylaimia</taxon>
        <taxon>Mermithida</taxon>
        <taxon>Mermithoidea</taxon>
        <taxon>Mermithidae</taxon>
        <taxon>Romanomermis</taxon>
    </lineage>
</organism>
<evidence type="ECO:0000256" key="4">
    <source>
        <dbReference type="ARBA" id="ARBA00023002"/>
    </source>
</evidence>
<evidence type="ECO:0000256" key="3">
    <source>
        <dbReference type="ARBA" id="ARBA00022827"/>
    </source>
</evidence>
<dbReference type="WBParaSite" id="nRc.2.0.1.t12987-RA">
    <property type="protein sequence ID" value="nRc.2.0.1.t12987-RA"/>
    <property type="gene ID" value="nRc.2.0.1.g12987"/>
</dbReference>
<dbReference type="PANTHER" id="PTHR23023">
    <property type="entry name" value="DIMETHYLANILINE MONOOXYGENASE"/>
    <property type="match status" value="1"/>
</dbReference>
<protein>
    <recommendedName>
        <fullName evidence="5">Flavin-containing monooxygenase</fullName>
        <ecNumber evidence="5">1.-.-.-</ecNumber>
    </recommendedName>
</protein>
<dbReference type="Pfam" id="PF00743">
    <property type="entry name" value="FMO-like"/>
    <property type="match status" value="1"/>
</dbReference>
<dbReference type="Proteomes" id="UP000887565">
    <property type="component" value="Unplaced"/>
</dbReference>
<keyword evidence="3 5" id="KW-0274">FAD</keyword>
<evidence type="ECO:0000313" key="7">
    <source>
        <dbReference type="WBParaSite" id="nRc.2.0.1.t12987-RA"/>
    </source>
</evidence>
<accession>A0A915IHY5</accession>
<comment type="similarity">
    <text evidence="1 5">Belongs to the FMO family.</text>
</comment>
<dbReference type="GO" id="GO:0004499">
    <property type="term" value="F:N,N-dimethylaniline monooxygenase activity"/>
    <property type="evidence" value="ECO:0007669"/>
    <property type="project" value="InterPro"/>
</dbReference>
<proteinExistence type="inferred from homology"/>
<dbReference type="Gene3D" id="3.50.50.60">
    <property type="entry name" value="FAD/NAD(P)-binding domain"/>
    <property type="match status" value="1"/>
</dbReference>
<reference evidence="7" key="1">
    <citation type="submission" date="2022-11" db="UniProtKB">
        <authorList>
            <consortium name="WormBaseParasite"/>
        </authorList>
    </citation>
    <scope>IDENTIFICATION</scope>
</reference>
<dbReference type="GO" id="GO:0050661">
    <property type="term" value="F:NADP binding"/>
    <property type="evidence" value="ECO:0007669"/>
    <property type="project" value="InterPro"/>
</dbReference>
<keyword evidence="6" id="KW-1185">Reference proteome</keyword>
<evidence type="ECO:0000256" key="5">
    <source>
        <dbReference type="RuleBase" id="RU361177"/>
    </source>
</evidence>
<keyword evidence="2 5" id="KW-0285">Flavoprotein</keyword>
<dbReference type="EC" id="1.-.-.-" evidence="5"/>